<name>A0ABR1M2J7_9PEZI</name>
<evidence type="ECO:0000313" key="3">
    <source>
        <dbReference type="EMBL" id="KAK7541750.1"/>
    </source>
</evidence>
<evidence type="ECO:0000313" key="4">
    <source>
        <dbReference type="Proteomes" id="UP001365128"/>
    </source>
</evidence>
<dbReference type="EMBL" id="JBBPDW010000023">
    <property type="protein sequence ID" value="KAK7541750.1"/>
    <property type="molecule type" value="Genomic_DNA"/>
</dbReference>
<evidence type="ECO:0000256" key="2">
    <source>
        <dbReference type="SAM" id="Phobius"/>
    </source>
</evidence>
<evidence type="ECO:0000256" key="1">
    <source>
        <dbReference type="SAM" id="MobiDB-lite"/>
    </source>
</evidence>
<gene>
    <name evidence="3" type="ORF">IWX46DRAFT_171462</name>
</gene>
<dbReference type="Proteomes" id="UP001365128">
    <property type="component" value="Unassembled WGS sequence"/>
</dbReference>
<keyword evidence="2" id="KW-0812">Transmembrane</keyword>
<sequence>MGCIVNTYDTLQSRDPNAAAFPRQLPACLPAFFERGPRTPRQRSTVSWAGRCPDFRCADSVVLFVDRTRQTGRTRRSIVLLVGGIIFGRFAGWGWLSSFFPLLVVLGSVRCGAVGGARSLARSLADVALAPCSSSSFHLPPSLTHQGCAERWKGCSSTSTLAAQVEISFRGRFRWVRLVPTRALATYLGYTPEVPSLRVGAARVCVCVYLPLSRPPPHVLPRLSPACCRITYSFACCLAMSALAVWLLIKISSRRCAVCGEQGKAKRRQSSNTKCVYSAPMLPIPRAVRKAPYLTITYLCCCCYCISRNLTLAVQRPIYLLLRLSMHALVCLYFSLQTCSHPCKTYADDSKTQRSKRQRSRRAGGSWTGQFRRRDLFSFAPT</sequence>
<organism evidence="3 4">
    <name type="scientific">Phyllosticta citricarpa</name>
    <dbReference type="NCBI Taxonomy" id="55181"/>
    <lineage>
        <taxon>Eukaryota</taxon>
        <taxon>Fungi</taxon>
        <taxon>Dikarya</taxon>
        <taxon>Ascomycota</taxon>
        <taxon>Pezizomycotina</taxon>
        <taxon>Dothideomycetes</taxon>
        <taxon>Dothideomycetes incertae sedis</taxon>
        <taxon>Botryosphaeriales</taxon>
        <taxon>Phyllostictaceae</taxon>
        <taxon>Phyllosticta</taxon>
    </lineage>
</organism>
<feature type="transmembrane region" description="Helical" evidence="2">
    <location>
        <begin position="230"/>
        <end position="249"/>
    </location>
</feature>
<feature type="region of interest" description="Disordered" evidence="1">
    <location>
        <begin position="347"/>
        <end position="366"/>
    </location>
</feature>
<keyword evidence="2" id="KW-1133">Transmembrane helix</keyword>
<feature type="compositionally biased region" description="Basic residues" evidence="1">
    <location>
        <begin position="353"/>
        <end position="362"/>
    </location>
</feature>
<comment type="caution">
    <text evidence="3">The sequence shown here is derived from an EMBL/GenBank/DDBJ whole genome shotgun (WGS) entry which is preliminary data.</text>
</comment>
<protein>
    <submittedName>
        <fullName evidence="3">Uncharacterized protein</fullName>
    </submittedName>
</protein>
<keyword evidence="2" id="KW-0472">Membrane</keyword>
<feature type="transmembrane region" description="Helical" evidence="2">
    <location>
        <begin position="77"/>
        <end position="96"/>
    </location>
</feature>
<keyword evidence="4" id="KW-1185">Reference proteome</keyword>
<accession>A0ABR1M2J7</accession>
<proteinExistence type="predicted"/>
<reference evidence="3 4" key="1">
    <citation type="submission" date="2024-04" db="EMBL/GenBank/DDBJ databases">
        <title>Phyllosticta paracitricarpa is synonymous to the EU quarantine fungus P. citricarpa based on phylogenomic analyses.</title>
        <authorList>
            <consortium name="Lawrence Berkeley National Laboratory"/>
            <person name="Van Ingen-Buijs V.A."/>
            <person name="Van Westerhoven A.C."/>
            <person name="Haridas S."/>
            <person name="Skiadas P."/>
            <person name="Martin F."/>
            <person name="Groenewald J.Z."/>
            <person name="Crous P.W."/>
            <person name="Seidl M.F."/>
        </authorList>
    </citation>
    <scope>NUCLEOTIDE SEQUENCE [LARGE SCALE GENOMIC DNA]</scope>
    <source>
        <strain evidence="3 4">CBS 122670</strain>
    </source>
</reference>